<keyword evidence="2" id="KW-0812">Transmembrane</keyword>
<evidence type="ECO:0000256" key="4">
    <source>
        <dbReference type="ARBA" id="ARBA00023136"/>
    </source>
</evidence>
<organism evidence="6 7">
    <name type="scientific">Methanosarcina siciliae T4/M</name>
    <dbReference type="NCBI Taxonomy" id="1434120"/>
    <lineage>
        <taxon>Archaea</taxon>
        <taxon>Methanobacteriati</taxon>
        <taxon>Methanobacteriota</taxon>
        <taxon>Stenosarchaea group</taxon>
        <taxon>Methanomicrobia</taxon>
        <taxon>Methanosarcinales</taxon>
        <taxon>Methanosarcinaceae</taxon>
        <taxon>Methanosarcina</taxon>
    </lineage>
</organism>
<proteinExistence type="predicted"/>
<evidence type="ECO:0000313" key="6">
    <source>
        <dbReference type="EMBL" id="AKB27139.1"/>
    </source>
</evidence>
<dbReference type="AlphaFoldDB" id="A0A0E3P172"/>
<dbReference type="KEGG" id="msw:MSSIT_0420"/>
<dbReference type="InterPro" id="IPR011547">
    <property type="entry name" value="SLC26A/SulP_dom"/>
</dbReference>
<dbReference type="Pfam" id="PF00916">
    <property type="entry name" value="Sulfate_transp"/>
    <property type="match status" value="1"/>
</dbReference>
<keyword evidence="3" id="KW-1133">Transmembrane helix</keyword>
<evidence type="ECO:0000313" key="7">
    <source>
        <dbReference type="Proteomes" id="UP000033111"/>
    </source>
</evidence>
<gene>
    <name evidence="6" type="ORF">MSSIT_0420</name>
</gene>
<keyword evidence="4" id="KW-0472">Membrane</keyword>
<evidence type="ECO:0000256" key="3">
    <source>
        <dbReference type="ARBA" id="ARBA00022989"/>
    </source>
</evidence>
<evidence type="ECO:0000259" key="5">
    <source>
        <dbReference type="Pfam" id="PF00916"/>
    </source>
</evidence>
<keyword evidence="7" id="KW-1185">Reference proteome</keyword>
<dbReference type="Proteomes" id="UP000033111">
    <property type="component" value="Chromosome"/>
</dbReference>
<dbReference type="EMBL" id="CP009506">
    <property type="protein sequence ID" value="AKB27139.1"/>
    <property type="molecule type" value="Genomic_DNA"/>
</dbReference>
<dbReference type="HOGENOM" id="CLU_2447720_0_0_2"/>
<evidence type="ECO:0000256" key="2">
    <source>
        <dbReference type="ARBA" id="ARBA00022692"/>
    </source>
</evidence>
<dbReference type="PATRIC" id="fig|1434120.4.peg.542"/>
<dbReference type="GO" id="GO:0016020">
    <property type="term" value="C:membrane"/>
    <property type="evidence" value="ECO:0007669"/>
    <property type="project" value="UniProtKB-SubCell"/>
</dbReference>
<accession>A0A0E3P172</accession>
<feature type="domain" description="SLC26A/SulP transporter" evidence="5">
    <location>
        <begin position="2"/>
        <end position="66"/>
    </location>
</feature>
<protein>
    <recommendedName>
        <fullName evidence="5">SLC26A/SulP transporter domain-containing protein</fullName>
    </recommendedName>
</protein>
<sequence length="89" mass="9044">MVAIPDAIASAILAGVNPTFAFNSMMVGMPVAGLFTGSQYMNCALTSAMMLVMAGAVASAREVDPISLIVTFDHSGRSLPVVIGPAEIG</sequence>
<reference evidence="6 7" key="1">
    <citation type="submission" date="2014-07" db="EMBL/GenBank/DDBJ databases">
        <title>Methanogenic archaea and the global carbon cycle.</title>
        <authorList>
            <person name="Henriksen J.R."/>
            <person name="Luke J."/>
            <person name="Reinhart S."/>
            <person name="Benedict M.N."/>
            <person name="Youngblut N.D."/>
            <person name="Metcalf M.E."/>
            <person name="Whitaker R.J."/>
            <person name="Metcalf W.W."/>
        </authorList>
    </citation>
    <scope>NUCLEOTIDE SEQUENCE [LARGE SCALE GENOMIC DNA]</scope>
    <source>
        <strain evidence="6 7">T4/M</strain>
    </source>
</reference>
<comment type="subcellular location">
    <subcellularLocation>
        <location evidence="1">Membrane</location>
        <topology evidence="1">Multi-pass membrane protein</topology>
    </subcellularLocation>
</comment>
<evidence type="ECO:0000256" key="1">
    <source>
        <dbReference type="ARBA" id="ARBA00004141"/>
    </source>
</evidence>
<name>A0A0E3P172_9EURY</name>